<dbReference type="AlphaFoldDB" id="A0ABD0JFE0"/>
<dbReference type="Proteomes" id="UP001519460">
    <property type="component" value="Unassembled WGS sequence"/>
</dbReference>
<evidence type="ECO:0000256" key="2">
    <source>
        <dbReference type="SAM" id="Phobius"/>
    </source>
</evidence>
<proteinExistence type="predicted"/>
<reference evidence="3 4" key="1">
    <citation type="journal article" date="2023" name="Sci. Data">
        <title>Genome assembly of the Korean intertidal mud-creeper Batillaria attramentaria.</title>
        <authorList>
            <person name="Patra A.K."/>
            <person name="Ho P.T."/>
            <person name="Jun S."/>
            <person name="Lee S.J."/>
            <person name="Kim Y."/>
            <person name="Won Y.J."/>
        </authorList>
    </citation>
    <scope>NUCLEOTIDE SEQUENCE [LARGE SCALE GENOMIC DNA]</scope>
    <source>
        <strain evidence="3">Wonlab-2016</strain>
    </source>
</reference>
<sequence>MSHFFQQHSLLTKSISRLTQAPADPERTDDWLDNTSNKLFTNDAGTDPSTTERIPLDSLESSTEEKADISENPASNTENPTNTDKPSNTDVYMALLGLAFAVAASLGVGVFVYYRFCKVNQGELVEEGDDVVMIVNTLYQGQQPVSRVASLAGNEYEEIAAPGQALGMDVSSRPPAPVPKHASNSLKERGLIGKVASLRRLIGTKKHESQKDEEADKPTAAPGDYVSVSELVGLSTQVIKQENGEN</sequence>
<feature type="region of interest" description="Disordered" evidence="1">
    <location>
        <begin position="203"/>
        <end position="224"/>
    </location>
</feature>
<keyword evidence="2" id="KW-1133">Transmembrane helix</keyword>
<keyword evidence="2" id="KW-0812">Transmembrane</keyword>
<feature type="compositionally biased region" description="Basic and acidic residues" evidence="1">
    <location>
        <begin position="205"/>
        <end position="217"/>
    </location>
</feature>
<evidence type="ECO:0000313" key="3">
    <source>
        <dbReference type="EMBL" id="KAK7473739.1"/>
    </source>
</evidence>
<feature type="compositionally biased region" description="Polar residues" evidence="1">
    <location>
        <begin position="33"/>
        <end position="52"/>
    </location>
</feature>
<accession>A0ABD0JFE0</accession>
<protein>
    <recommendedName>
        <fullName evidence="5">Transmembrane protein</fullName>
    </recommendedName>
</protein>
<keyword evidence="4" id="KW-1185">Reference proteome</keyword>
<gene>
    <name evidence="3" type="ORF">BaRGS_00035014</name>
</gene>
<evidence type="ECO:0008006" key="5">
    <source>
        <dbReference type="Google" id="ProtNLM"/>
    </source>
</evidence>
<keyword evidence="2" id="KW-0472">Membrane</keyword>
<comment type="caution">
    <text evidence="3">The sequence shown here is derived from an EMBL/GenBank/DDBJ whole genome shotgun (WGS) entry which is preliminary data.</text>
</comment>
<feature type="transmembrane region" description="Helical" evidence="2">
    <location>
        <begin position="91"/>
        <end position="114"/>
    </location>
</feature>
<evidence type="ECO:0000313" key="4">
    <source>
        <dbReference type="Proteomes" id="UP001519460"/>
    </source>
</evidence>
<evidence type="ECO:0000256" key="1">
    <source>
        <dbReference type="SAM" id="MobiDB-lite"/>
    </source>
</evidence>
<name>A0ABD0JFE0_9CAEN</name>
<dbReference type="EMBL" id="JACVVK020000459">
    <property type="protein sequence ID" value="KAK7473739.1"/>
    <property type="molecule type" value="Genomic_DNA"/>
</dbReference>
<feature type="compositionally biased region" description="Polar residues" evidence="1">
    <location>
        <begin position="72"/>
        <end position="86"/>
    </location>
</feature>
<organism evidence="3 4">
    <name type="scientific">Batillaria attramentaria</name>
    <dbReference type="NCBI Taxonomy" id="370345"/>
    <lineage>
        <taxon>Eukaryota</taxon>
        <taxon>Metazoa</taxon>
        <taxon>Spiralia</taxon>
        <taxon>Lophotrochozoa</taxon>
        <taxon>Mollusca</taxon>
        <taxon>Gastropoda</taxon>
        <taxon>Caenogastropoda</taxon>
        <taxon>Sorbeoconcha</taxon>
        <taxon>Cerithioidea</taxon>
        <taxon>Batillariidae</taxon>
        <taxon>Batillaria</taxon>
    </lineage>
</organism>
<feature type="region of interest" description="Disordered" evidence="1">
    <location>
        <begin position="17"/>
        <end position="86"/>
    </location>
</feature>